<reference evidence="1" key="1">
    <citation type="submission" date="2019-11" db="EMBL/GenBank/DDBJ databases">
        <title>Genomic insights into an expanded diversity of filamentous marine cyanobacteria reveals the extraordinary biosynthetic potential of Moorea and Okeania.</title>
        <authorList>
            <person name="Ferreira Leao T."/>
            <person name="Wang M."/>
            <person name="Moss N."/>
            <person name="Da Silva R."/>
            <person name="Sanders J."/>
            <person name="Nurk S."/>
            <person name="Gurevich A."/>
            <person name="Humphrey G."/>
            <person name="Reher R."/>
            <person name="Zhu Q."/>
            <person name="Belda-Ferre P."/>
            <person name="Glukhov E."/>
            <person name="Rex R."/>
            <person name="Dorrestein P.C."/>
            <person name="Knight R."/>
            <person name="Pevzner P."/>
            <person name="Gerwick W.H."/>
            <person name="Gerwick L."/>
        </authorList>
    </citation>
    <scope>NUCLEOTIDE SEQUENCE</scope>
    <source>
        <strain evidence="1">SIO1C4</strain>
    </source>
</reference>
<dbReference type="InterPro" id="IPR029044">
    <property type="entry name" value="Nucleotide-diphossugar_trans"/>
</dbReference>
<name>A0A6B3N5B2_9CYAN</name>
<dbReference type="GO" id="GO:0016740">
    <property type="term" value="F:transferase activity"/>
    <property type="evidence" value="ECO:0007669"/>
    <property type="project" value="UniProtKB-KW"/>
</dbReference>
<proteinExistence type="predicted"/>
<comment type="caution">
    <text evidence="1">The sequence shown here is derived from an EMBL/GenBank/DDBJ whole genome shotgun (WGS) entry which is preliminary data.</text>
</comment>
<dbReference type="AlphaFoldDB" id="A0A6B3N5B2"/>
<protein>
    <submittedName>
        <fullName evidence="1">Glycosyltransferase family 2 protein</fullName>
    </submittedName>
</protein>
<dbReference type="SUPFAM" id="SSF53448">
    <property type="entry name" value="Nucleotide-diphospho-sugar transferases"/>
    <property type="match status" value="1"/>
</dbReference>
<dbReference type="Gene3D" id="3.90.550.10">
    <property type="entry name" value="Spore Coat Polysaccharide Biosynthesis Protein SpsA, Chain A"/>
    <property type="match status" value="1"/>
</dbReference>
<accession>A0A6B3N5B2</accession>
<gene>
    <name evidence="1" type="ORF">F6J89_03700</name>
</gene>
<organism evidence="1">
    <name type="scientific">Symploca sp. SIO1C4</name>
    <dbReference type="NCBI Taxonomy" id="2607765"/>
    <lineage>
        <taxon>Bacteria</taxon>
        <taxon>Bacillati</taxon>
        <taxon>Cyanobacteriota</taxon>
        <taxon>Cyanophyceae</taxon>
        <taxon>Coleofasciculales</taxon>
        <taxon>Coleofasciculaceae</taxon>
        <taxon>Symploca</taxon>
    </lineage>
</organism>
<keyword evidence="1" id="KW-0808">Transferase</keyword>
<dbReference type="EMBL" id="JAAHFQ010000046">
    <property type="protein sequence ID" value="NER26740.1"/>
    <property type="molecule type" value="Genomic_DNA"/>
</dbReference>
<dbReference type="CDD" id="cd00761">
    <property type="entry name" value="Glyco_tranf_GTA_type"/>
    <property type="match status" value="1"/>
</dbReference>
<sequence>MNSWQLKTPVVLIIFNRPDTTEKVFEVIRQVKPPKLFVIADGSRVDRSDEAEKCAAARAIIDRVDWDCQVFKNYSNVNMGCKRRVSSGLDWVFNTIEEAVILEDDCLPHPTFFRFCEELLEKYRDDERVMTITGTNLLGEWKTNIQSYHFSYYFNCWGWATWKRVWQCYDVDMKLWSEPEVKKRIGDVIADKKQYFNRKRLLDAAYLGNNNSWAYQFFFMCLLYSGMSITPAKNLISNIGFSKEGTNTKVSNDQRANMPLQSMNFPLKDPLGIAVDREHDYRRYKKVWEKSLSKSILRKTKRLLVNSKSM</sequence>
<evidence type="ECO:0000313" key="1">
    <source>
        <dbReference type="EMBL" id="NER26740.1"/>
    </source>
</evidence>